<proteinExistence type="inferred from homology"/>
<evidence type="ECO:0000256" key="5">
    <source>
        <dbReference type="ARBA" id="ARBA00049583"/>
    </source>
</evidence>
<dbReference type="OrthoDB" id="8480at2157"/>
<dbReference type="GO" id="GO:0016831">
    <property type="term" value="F:carboxy-lyase activity"/>
    <property type="evidence" value="ECO:0007669"/>
    <property type="project" value="InterPro"/>
</dbReference>
<accession>A0A830E9U5</accession>
<evidence type="ECO:0000313" key="14">
    <source>
        <dbReference type="Proteomes" id="UP000657075"/>
    </source>
</evidence>
<dbReference type="EMBL" id="BMNM01000010">
    <property type="protein sequence ID" value="GGI83574.1"/>
    <property type="molecule type" value="Genomic_DNA"/>
</dbReference>
<dbReference type="FunFam" id="3.40.1670.10:FF:000003">
    <property type="entry name" value="Phenolic acid decarboxylase"/>
    <property type="match status" value="1"/>
</dbReference>
<reference evidence="15" key="3">
    <citation type="submission" date="2022-09" db="EMBL/GenBank/DDBJ databases">
        <title>Complete genome sequence of Vulcanisaeta souniana.</title>
        <authorList>
            <person name="Kato S."/>
            <person name="Itoh T."/>
            <person name="Ohkuma M."/>
        </authorList>
    </citation>
    <scope>NUCLEOTIDE SEQUENCE [LARGE SCALE GENOMIC DNA]</scope>
    <source>
        <strain evidence="15">JCM 11219</strain>
    </source>
</reference>
<feature type="domain" description="3-octaprenyl-4-hydroxybenzoate carboxy-lyase-like C-terminal" evidence="11">
    <location>
        <begin position="295"/>
        <end position="419"/>
    </location>
</feature>
<protein>
    <recommendedName>
        <fullName evidence="7">Anhydromevalonate phosphate decarboxylase</fullName>
        <ecNumber evidence="6">4.1.1.126</ecNumber>
    </recommendedName>
</protein>
<name>A0A830E9U5_9CREN</name>
<dbReference type="PANTHER" id="PTHR30108:SF21">
    <property type="entry name" value="4-HYDROXYBENZOATE DECARBOXYLASE"/>
    <property type="match status" value="1"/>
</dbReference>
<evidence type="ECO:0000256" key="3">
    <source>
        <dbReference type="ARBA" id="ARBA00010021"/>
    </source>
</evidence>
<evidence type="ECO:0000256" key="1">
    <source>
        <dbReference type="ARBA" id="ARBA00001936"/>
    </source>
</evidence>
<reference evidence="13" key="2">
    <citation type="submission" date="2020-09" db="EMBL/GenBank/DDBJ databases">
        <authorList>
            <person name="Sun Q."/>
            <person name="Ohkuma M."/>
        </authorList>
    </citation>
    <scope>NUCLEOTIDE SEQUENCE</scope>
    <source>
        <strain evidence="13">JCM 11219</strain>
    </source>
</reference>
<evidence type="ECO:0000259" key="11">
    <source>
        <dbReference type="Pfam" id="PF20696"/>
    </source>
</evidence>
<dbReference type="Pfam" id="PF20696">
    <property type="entry name" value="UbiD_C"/>
    <property type="match status" value="1"/>
</dbReference>
<dbReference type="Pfam" id="PF20695">
    <property type="entry name" value="UbiD_N"/>
    <property type="match status" value="1"/>
</dbReference>
<comment type="pathway">
    <text evidence="2">Isoprenoid biosynthesis; isopentenyl diphosphate biosynthesis via mevalonate pathway.</text>
</comment>
<evidence type="ECO:0000256" key="6">
    <source>
        <dbReference type="ARBA" id="ARBA00049727"/>
    </source>
</evidence>
<dbReference type="InterPro" id="IPR049383">
    <property type="entry name" value="UbiD-like_N"/>
</dbReference>
<feature type="domain" description="3-octaprenyl-4-hydroxybenzoate carboxy-lyase-like Rift-related" evidence="9">
    <location>
        <begin position="105"/>
        <end position="287"/>
    </location>
</feature>
<evidence type="ECO:0000313" key="13">
    <source>
        <dbReference type="EMBL" id="GGI83574.1"/>
    </source>
</evidence>
<dbReference type="AlphaFoldDB" id="A0A830E9U5"/>
<sequence length="447" mass="49770">MDLREFLSGLRSAGMLRFVNDELDINYEIPYVITKFDKGPTLEFTNVRGFRDTHVVGNIVNTRNKVYRALGVKTDVEFYRRLLWAEEVAPSYRPGETNNVVYDPLPSVDLTKLPIPRYFELEPGPCLTSAVVVGMDTKENVLNASIHRLTPIGPDRFVIRLVPRHLYRIYMRNREIGKDTPISISWGLHPAILVAAASSPSFGTFELNMANALLNGSLKVKSLDNGVPAPAHAEVVMEGYISARETTKEGPCMDVLGTYDEVREQPVVRITRIYVRRDGPLIAQALVAGYSEHKLLMGIEKEAKIWQFVSNVVPEVKSVRLTDGGCGWLHAVVAIRKQSDGDPKNAIMAAFAAHPSLKYVVVVDDDINIDDPSEVEWAMATRFRADEDLVLIKYARGSTLDPVAIDPLQGITTKMGIDATRPISSDISRFRKGVIPASLDPDKLRIE</sequence>
<reference evidence="12" key="4">
    <citation type="journal article" date="2023" name="Microbiol. Resour. Announc.">
        <title>Complete Genome Sequence of Vulcanisaeta souniana Strain IC-059, a Hyperthermophilic Archaeon Isolated from Hot Spring Water in Japan.</title>
        <authorList>
            <person name="Kato S."/>
            <person name="Itoh T."/>
            <person name="Wu L."/>
            <person name="Ma J."/>
            <person name="Ohkuma M."/>
        </authorList>
    </citation>
    <scope>NUCLEOTIDE SEQUENCE</scope>
    <source>
        <strain evidence="12">JCM 11219</strain>
    </source>
</reference>
<dbReference type="SUPFAM" id="SSF143968">
    <property type="entry name" value="UbiD C-terminal domain-like"/>
    <property type="match status" value="1"/>
</dbReference>
<dbReference type="EMBL" id="AP026830">
    <property type="protein sequence ID" value="BDR93014.1"/>
    <property type="molecule type" value="Genomic_DNA"/>
</dbReference>
<organism evidence="13 14">
    <name type="scientific">Vulcanisaeta souniana JCM 11219</name>
    <dbReference type="NCBI Taxonomy" id="1293586"/>
    <lineage>
        <taxon>Archaea</taxon>
        <taxon>Thermoproteota</taxon>
        <taxon>Thermoprotei</taxon>
        <taxon>Thermoproteales</taxon>
        <taxon>Thermoproteaceae</taxon>
        <taxon>Vulcanisaeta</taxon>
    </lineage>
</organism>
<dbReference type="PANTHER" id="PTHR30108">
    <property type="entry name" value="3-OCTAPRENYL-4-HYDROXYBENZOATE CARBOXY-LYASE-RELATED"/>
    <property type="match status" value="1"/>
</dbReference>
<evidence type="ECO:0000259" key="10">
    <source>
        <dbReference type="Pfam" id="PF20695"/>
    </source>
</evidence>
<gene>
    <name evidence="13" type="ORF">GCM10007112_20450</name>
    <name evidence="12" type="ORF">Vsou_21070</name>
</gene>
<evidence type="ECO:0000259" key="9">
    <source>
        <dbReference type="Pfam" id="PF01977"/>
    </source>
</evidence>
<evidence type="ECO:0000256" key="7">
    <source>
        <dbReference type="ARBA" id="ARBA00049754"/>
    </source>
</evidence>
<dbReference type="SUPFAM" id="SSF50475">
    <property type="entry name" value="FMN-binding split barrel"/>
    <property type="match status" value="1"/>
</dbReference>
<dbReference type="Pfam" id="PF01977">
    <property type="entry name" value="UbiD"/>
    <property type="match status" value="1"/>
</dbReference>
<dbReference type="GeneID" id="76207649"/>
<dbReference type="Proteomes" id="UP001060771">
    <property type="component" value="Chromosome"/>
</dbReference>
<comment type="function">
    <text evidence="5">Catalyzes the conversion of trans-anhydromevalonate 5-phosphate (tAHMP) into isopentenyl phosphate. Involved in the archaeal mevalonate (MVA) pathway, which provides fundamental precursors for isoprenoid biosynthesis, such as isopentenyl diphosphate (IPP) and dimethylallyl diphosphate (DMAPP).</text>
</comment>
<evidence type="ECO:0000256" key="8">
    <source>
        <dbReference type="ARBA" id="ARBA00049936"/>
    </source>
</evidence>
<dbReference type="Proteomes" id="UP000657075">
    <property type="component" value="Unassembled WGS sequence"/>
</dbReference>
<keyword evidence="15" id="KW-1185">Reference proteome</keyword>
<comment type="catalytic activity">
    <reaction evidence="4">
        <text>(2E)-3-methyl-5-phosphooxypent-2-enoate + H(+) = isopentenyl phosphate + CO2</text>
        <dbReference type="Rhea" id="RHEA:78971"/>
        <dbReference type="ChEBI" id="CHEBI:15378"/>
        <dbReference type="ChEBI" id="CHEBI:16526"/>
        <dbReference type="ChEBI" id="CHEBI:65078"/>
        <dbReference type="ChEBI" id="CHEBI:229665"/>
        <dbReference type="EC" id="4.1.1.126"/>
    </reaction>
    <physiologicalReaction direction="left-to-right" evidence="4">
        <dbReference type="Rhea" id="RHEA:78972"/>
    </physiologicalReaction>
</comment>
<dbReference type="EC" id="4.1.1.126" evidence="6"/>
<feature type="domain" description="3-octaprenyl-4-hydroxybenzoate carboxy-lyase-like N-terminal" evidence="10">
    <location>
        <begin position="9"/>
        <end position="75"/>
    </location>
</feature>
<comment type="cofactor">
    <cofactor evidence="8">
        <name>prenylated FMN</name>
        <dbReference type="ChEBI" id="CHEBI:87746"/>
    </cofactor>
</comment>
<dbReference type="GO" id="GO:0005737">
    <property type="term" value="C:cytoplasm"/>
    <property type="evidence" value="ECO:0007669"/>
    <property type="project" value="TreeGrafter"/>
</dbReference>
<evidence type="ECO:0000313" key="12">
    <source>
        <dbReference type="EMBL" id="BDR93014.1"/>
    </source>
</evidence>
<dbReference type="InterPro" id="IPR002830">
    <property type="entry name" value="UbiD"/>
</dbReference>
<dbReference type="InterPro" id="IPR049381">
    <property type="entry name" value="UbiD-like_C"/>
</dbReference>
<dbReference type="InterPro" id="IPR048304">
    <property type="entry name" value="UbiD_Rift_dom"/>
</dbReference>
<dbReference type="RefSeq" id="WP_188603846.1">
    <property type="nucleotide sequence ID" value="NZ_AP026830.1"/>
</dbReference>
<dbReference type="Gene3D" id="3.40.1670.10">
    <property type="entry name" value="UbiD C-terminal domain-like"/>
    <property type="match status" value="1"/>
</dbReference>
<comment type="similarity">
    <text evidence="3">Belongs to the UbiD family.</text>
</comment>
<comment type="cofactor">
    <cofactor evidence="1">
        <name>Mn(2+)</name>
        <dbReference type="ChEBI" id="CHEBI:29035"/>
    </cofactor>
</comment>
<evidence type="ECO:0000256" key="4">
    <source>
        <dbReference type="ARBA" id="ARBA00049054"/>
    </source>
</evidence>
<evidence type="ECO:0000313" key="15">
    <source>
        <dbReference type="Proteomes" id="UP001060771"/>
    </source>
</evidence>
<reference evidence="13" key="1">
    <citation type="journal article" date="2014" name="Int. J. Syst. Evol. Microbiol.">
        <title>Complete genome sequence of Corynebacterium casei LMG S-19264T (=DSM 44701T), isolated from a smear-ripened cheese.</title>
        <authorList>
            <consortium name="US DOE Joint Genome Institute (JGI-PGF)"/>
            <person name="Walter F."/>
            <person name="Albersmeier A."/>
            <person name="Kalinowski J."/>
            <person name="Ruckert C."/>
        </authorList>
    </citation>
    <scope>NUCLEOTIDE SEQUENCE</scope>
    <source>
        <strain evidence="13">JCM 11219</strain>
    </source>
</reference>
<evidence type="ECO:0000256" key="2">
    <source>
        <dbReference type="ARBA" id="ARBA00005092"/>
    </source>
</evidence>
<dbReference type="NCBIfam" id="TIGR00148">
    <property type="entry name" value="UbiD family decarboxylase"/>
    <property type="match status" value="1"/>
</dbReference>